<keyword evidence="1" id="KW-0674">Reaction center</keyword>
<dbReference type="SUPFAM" id="SSF161033">
    <property type="entry name" value="Photosystem II reaction center protein M, PsbM"/>
    <property type="match status" value="1"/>
</dbReference>
<comment type="caution">
    <text evidence="8">The sequence shown here is derived from an EMBL/GenBank/DDBJ whole genome shotgun (WGS) entry which is preliminary data.</text>
</comment>
<gene>
    <name evidence="8" type="ORF">NDN08_003420</name>
</gene>
<dbReference type="Proteomes" id="UP001157974">
    <property type="component" value="Unassembled WGS sequence"/>
</dbReference>
<evidence type="ECO:0000256" key="4">
    <source>
        <dbReference type="ARBA" id="ARBA00022989"/>
    </source>
</evidence>
<proteinExistence type="predicted"/>
<evidence type="ECO:0000313" key="8">
    <source>
        <dbReference type="EMBL" id="KAJ8906936.1"/>
    </source>
</evidence>
<keyword evidence="5 7" id="KW-0472">Membrane</keyword>
<evidence type="ECO:0000313" key="9">
    <source>
        <dbReference type="Proteomes" id="UP001157974"/>
    </source>
</evidence>
<dbReference type="NCBIfam" id="TIGR03038">
    <property type="entry name" value="PS_II_psbM"/>
    <property type="match status" value="1"/>
</dbReference>
<evidence type="ECO:0000256" key="6">
    <source>
        <dbReference type="ARBA" id="ARBA00023276"/>
    </source>
</evidence>
<dbReference type="InterPro" id="IPR007826">
    <property type="entry name" value="PSII_PsbM"/>
</dbReference>
<evidence type="ECO:0000256" key="1">
    <source>
        <dbReference type="ARBA" id="ARBA00022469"/>
    </source>
</evidence>
<name>A0AAV8UWG6_9RHOD</name>
<keyword evidence="3 7" id="KW-0812">Transmembrane</keyword>
<accession>A0AAV8UWG6</accession>
<dbReference type="GO" id="GO:0019684">
    <property type="term" value="P:photosynthesis, light reaction"/>
    <property type="evidence" value="ECO:0007669"/>
    <property type="project" value="InterPro"/>
</dbReference>
<feature type="transmembrane region" description="Helical" evidence="7">
    <location>
        <begin position="60"/>
        <end position="80"/>
    </location>
</feature>
<dbReference type="EMBL" id="JAMWBK010000003">
    <property type="protein sequence ID" value="KAJ8906936.1"/>
    <property type="molecule type" value="Genomic_DNA"/>
</dbReference>
<reference evidence="8 9" key="1">
    <citation type="journal article" date="2023" name="Nat. Commun.">
        <title>Origin of minicircular mitochondrial genomes in red algae.</title>
        <authorList>
            <person name="Lee Y."/>
            <person name="Cho C.H."/>
            <person name="Lee Y.M."/>
            <person name="Park S.I."/>
            <person name="Yang J.H."/>
            <person name="West J.A."/>
            <person name="Bhattacharya D."/>
            <person name="Yoon H.S."/>
        </authorList>
    </citation>
    <scope>NUCLEOTIDE SEQUENCE [LARGE SCALE GENOMIC DNA]</scope>
    <source>
        <strain evidence="8 9">CCMP1338</strain>
        <tissue evidence="8">Whole cell</tissue>
    </source>
</reference>
<dbReference type="InterPro" id="IPR037269">
    <property type="entry name" value="PSII_PsbM_sf"/>
</dbReference>
<keyword evidence="6" id="KW-0604">Photosystem II</keyword>
<sequence length="94" mass="9937">MIGFVSTVGTGRLVRGVSVQKRVAVRKTAGRTQMSVEPVTTVVNNLMIAEGGGMAVTFPAYLAVFLGTLIPIAFLITLYIQSEASGAVYGRDED</sequence>
<protein>
    <submittedName>
        <fullName evidence="8">Uncharacterized protein</fullName>
    </submittedName>
</protein>
<keyword evidence="2" id="KW-0602">Photosynthesis</keyword>
<organism evidence="8 9">
    <name type="scientific">Rhodosorus marinus</name>
    <dbReference type="NCBI Taxonomy" id="101924"/>
    <lineage>
        <taxon>Eukaryota</taxon>
        <taxon>Rhodophyta</taxon>
        <taxon>Stylonematophyceae</taxon>
        <taxon>Stylonematales</taxon>
        <taxon>Stylonemataceae</taxon>
        <taxon>Rhodosorus</taxon>
    </lineage>
</organism>
<evidence type="ECO:0000256" key="5">
    <source>
        <dbReference type="ARBA" id="ARBA00023136"/>
    </source>
</evidence>
<evidence type="ECO:0000256" key="3">
    <source>
        <dbReference type="ARBA" id="ARBA00022692"/>
    </source>
</evidence>
<dbReference type="GO" id="GO:0009523">
    <property type="term" value="C:photosystem II"/>
    <property type="evidence" value="ECO:0007669"/>
    <property type="project" value="UniProtKB-KW"/>
</dbReference>
<evidence type="ECO:0000256" key="2">
    <source>
        <dbReference type="ARBA" id="ARBA00022531"/>
    </source>
</evidence>
<keyword evidence="9" id="KW-1185">Reference proteome</keyword>
<dbReference type="AlphaFoldDB" id="A0AAV8UWG6"/>
<keyword evidence="4 7" id="KW-1133">Transmembrane helix</keyword>
<evidence type="ECO:0000256" key="7">
    <source>
        <dbReference type="SAM" id="Phobius"/>
    </source>
</evidence>